<feature type="domain" description="HTH gntR-type" evidence="6">
    <location>
        <begin position="22"/>
        <end position="90"/>
    </location>
</feature>
<dbReference type="Gene3D" id="3.40.640.10">
    <property type="entry name" value="Type I PLP-dependent aspartate aminotransferase-like (Major domain)"/>
    <property type="match status" value="1"/>
</dbReference>
<dbReference type="PANTHER" id="PTHR46577:SF1">
    <property type="entry name" value="HTH-TYPE TRANSCRIPTIONAL REGULATORY PROTEIN GABR"/>
    <property type="match status" value="1"/>
</dbReference>
<dbReference type="PROSITE" id="PS50949">
    <property type="entry name" value="HTH_GNTR"/>
    <property type="match status" value="1"/>
</dbReference>
<dbReference type="InterPro" id="IPR051446">
    <property type="entry name" value="HTH_trans_reg/aminotransferase"/>
</dbReference>
<dbReference type="InterPro" id="IPR004839">
    <property type="entry name" value="Aminotransferase_I/II_large"/>
</dbReference>
<evidence type="ECO:0000256" key="4">
    <source>
        <dbReference type="ARBA" id="ARBA00023125"/>
    </source>
</evidence>
<gene>
    <name evidence="7" type="ORF">D5H75_04730</name>
</gene>
<dbReference type="OrthoDB" id="199743at2"/>
<evidence type="ECO:0000256" key="2">
    <source>
        <dbReference type="ARBA" id="ARBA00022898"/>
    </source>
</evidence>
<sequence length="479" mass="51314">MSERRLGGTQLARLLDVPAGARPYYRALADGVRDAILDGRIALRTRLPAERHLAEVLGVSRTTVSAAYDRLREQGYVESRQGSGSVTAIPRPGREGSADPWLAAEDDGLLPLHCAALAAPSIMPEAAAEAGAEYPRHLLRMGYVTYGLPHLRAAIAARYTARGLPTTPEQILVTSGAQHAMYLLFSLFLAPGDPLVVESPTYPHAHDAAAALGAHVVPVGLSDEHGWDLDVVSAALTQSGARMAYLVCDFQNPTGHLMDAASRRALVETARRTDTVLVADESWAELAVDDVPLPPPLAAYDRDNRVLLVGSASKLFWGGLRVGWIRAGAALIHRLARLRAAVDIAGPVFDQLVVARLLSRVEEVRAERRAQLRAGRAALTAALADLIPRWTFVTPSGGGVLWVRLDEPVAVQLAHAAVAHGVRLAPGPWFGVPGTLDRHLRLPYTQPPAVLVDAVRRIARARAQGPYGYLPADPLVPAV</sequence>
<comment type="caution">
    <text evidence="7">The sequence shown here is derived from an EMBL/GenBank/DDBJ whole genome shotgun (WGS) entry which is preliminary data.</text>
</comment>
<dbReference type="SMART" id="SM00345">
    <property type="entry name" value="HTH_GNTR"/>
    <property type="match status" value="1"/>
</dbReference>
<evidence type="ECO:0000313" key="8">
    <source>
        <dbReference type="Proteomes" id="UP000265768"/>
    </source>
</evidence>
<dbReference type="GO" id="GO:0003677">
    <property type="term" value="F:DNA binding"/>
    <property type="evidence" value="ECO:0007669"/>
    <property type="project" value="UniProtKB-KW"/>
</dbReference>
<dbReference type="SUPFAM" id="SSF53383">
    <property type="entry name" value="PLP-dependent transferases"/>
    <property type="match status" value="1"/>
</dbReference>
<comment type="similarity">
    <text evidence="1">In the C-terminal section; belongs to the class-I pyridoxal-phosphate-dependent aminotransferase family.</text>
</comment>
<dbReference type="AlphaFoldDB" id="A0A3A4BD88"/>
<dbReference type="InterPro" id="IPR015424">
    <property type="entry name" value="PyrdxlP-dep_Trfase"/>
</dbReference>
<proteinExistence type="inferred from homology"/>
<dbReference type="GO" id="GO:0008483">
    <property type="term" value="F:transaminase activity"/>
    <property type="evidence" value="ECO:0007669"/>
    <property type="project" value="UniProtKB-KW"/>
</dbReference>
<dbReference type="Gene3D" id="3.90.1150.10">
    <property type="entry name" value="Aspartate Aminotransferase, domain 1"/>
    <property type="match status" value="1"/>
</dbReference>
<dbReference type="Gene3D" id="1.10.10.10">
    <property type="entry name" value="Winged helix-like DNA-binding domain superfamily/Winged helix DNA-binding domain"/>
    <property type="match status" value="1"/>
</dbReference>
<keyword evidence="7" id="KW-0808">Transferase</keyword>
<evidence type="ECO:0000256" key="5">
    <source>
        <dbReference type="ARBA" id="ARBA00023163"/>
    </source>
</evidence>
<protein>
    <submittedName>
        <fullName evidence="7">PLP-dependent aminotransferase family protein</fullName>
    </submittedName>
</protein>
<dbReference type="InterPro" id="IPR036390">
    <property type="entry name" value="WH_DNA-bd_sf"/>
</dbReference>
<keyword evidence="5" id="KW-0804">Transcription</keyword>
<dbReference type="CDD" id="cd00609">
    <property type="entry name" value="AAT_like"/>
    <property type="match status" value="1"/>
</dbReference>
<evidence type="ECO:0000256" key="3">
    <source>
        <dbReference type="ARBA" id="ARBA00023015"/>
    </source>
</evidence>
<dbReference type="PANTHER" id="PTHR46577">
    <property type="entry name" value="HTH-TYPE TRANSCRIPTIONAL REGULATORY PROTEIN GABR"/>
    <property type="match status" value="1"/>
</dbReference>
<dbReference type="Proteomes" id="UP000265768">
    <property type="component" value="Unassembled WGS sequence"/>
</dbReference>
<dbReference type="GO" id="GO:0003700">
    <property type="term" value="F:DNA-binding transcription factor activity"/>
    <property type="evidence" value="ECO:0007669"/>
    <property type="project" value="InterPro"/>
</dbReference>
<accession>A0A3A4BD88</accession>
<dbReference type="Pfam" id="PF00155">
    <property type="entry name" value="Aminotran_1_2"/>
    <property type="match status" value="1"/>
</dbReference>
<keyword evidence="8" id="KW-1185">Reference proteome</keyword>
<dbReference type="InterPro" id="IPR015422">
    <property type="entry name" value="PyrdxlP-dep_Trfase_small"/>
</dbReference>
<dbReference type="RefSeq" id="WP_119925040.1">
    <property type="nucleotide sequence ID" value="NZ_QZEY01000001.1"/>
</dbReference>
<dbReference type="InterPro" id="IPR036388">
    <property type="entry name" value="WH-like_DNA-bd_sf"/>
</dbReference>
<dbReference type="InterPro" id="IPR015421">
    <property type="entry name" value="PyrdxlP-dep_Trfase_major"/>
</dbReference>
<evidence type="ECO:0000256" key="1">
    <source>
        <dbReference type="ARBA" id="ARBA00005384"/>
    </source>
</evidence>
<keyword evidence="3" id="KW-0805">Transcription regulation</keyword>
<dbReference type="PRINTS" id="PR00035">
    <property type="entry name" value="HTHGNTR"/>
</dbReference>
<keyword evidence="4" id="KW-0238">DNA-binding</keyword>
<dbReference type="InterPro" id="IPR000524">
    <property type="entry name" value="Tscrpt_reg_HTH_GntR"/>
</dbReference>
<organism evidence="7 8">
    <name type="scientific">Bailinhaonella thermotolerans</name>
    <dbReference type="NCBI Taxonomy" id="1070861"/>
    <lineage>
        <taxon>Bacteria</taxon>
        <taxon>Bacillati</taxon>
        <taxon>Actinomycetota</taxon>
        <taxon>Actinomycetes</taxon>
        <taxon>Streptosporangiales</taxon>
        <taxon>Streptosporangiaceae</taxon>
        <taxon>Bailinhaonella</taxon>
    </lineage>
</organism>
<dbReference type="Pfam" id="PF00392">
    <property type="entry name" value="GntR"/>
    <property type="match status" value="1"/>
</dbReference>
<dbReference type="SUPFAM" id="SSF46785">
    <property type="entry name" value="Winged helix' DNA-binding domain"/>
    <property type="match status" value="1"/>
</dbReference>
<name>A0A3A4BD88_9ACTN</name>
<keyword evidence="2" id="KW-0663">Pyridoxal phosphate</keyword>
<dbReference type="CDD" id="cd07377">
    <property type="entry name" value="WHTH_GntR"/>
    <property type="match status" value="1"/>
</dbReference>
<evidence type="ECO:0000313" key="7">
    <source>
        <dbReference type="EMBL" id="RJL36066.1"/>
    </source>
</evidence>
<keyword evidence="7" id="KW-0032">Aminotransferase</keyword>
<dbReference type="GO" id="GO:0030170">
    <property type="term" value="F:pyridoxal phosphate binding"/>
    <property type="evidence" value="ECO:0007669"/>
    <property type="project" value="InterPro"/>
</dbReference>
<reference evidence="7 8" key="1">
    <citation type="submission" date="2018-09" db="EMBL/GenBank/DDBJ databases">
        <title>YIM 75507 draft genome.</title>
        <authorList>
            <person name="Tang S."/>
            <person name="Feng Y."/>
        </authorList>
    </citation>
    <scope>NUCLEOTIDE SEQUENCE [LARGE SCALE GENOMIC DNA]</scope>
    <source>
        <strain evidence="7 8">YIM 75507</strain>
    </source>
</reference>
<evidence type="ECO:0000259" key="6">
    <source>
        <dbReference type="PROSITE" id="PS50949"/>
    </source>
</evidence>
<dbReference type="EMBL" id="QZEY01000001">
    <property type="protein sequence ID" value="RJL36066.1"/>
    <property type="molecule type" value="Genomic_DNA"/>
</dbReference>